<evidence type="ECO:0000256" key="5">
    <source>
        <dbReference type="ARBA" id="ARBA00030484"/>
    </source>
</evidence>
<name>A0AAV8V6A0_9CUCU</name>
<evidence type="ECO:0000256" key="4">
    <source>
        <dbReference type="ARBA" id="ARBA00022679"/>
    </source>
</evidence>
<comment type="caution">
    <text evidence="11">The sequence shown here is derived from an EMBL/GenBank/DDBJ whole genome shotgun (WGS) entry which is preliminary data.</text>
</comment>
<dbReference type="GO" id="GO:0019878">
    <property type="term" value="P:lysine biosynthetic process via aminoadipic acid"/>
    <property type="evidence" value="ECO:0007669"/>
    <property type="project" value="TreeGrafter"/>
</dbReference>
<keyword evidence="4" id="KW-0808">Transferase</keyword>
<comment type="similarity">
    <text evidence="1">Belongs to the P-Pant transferase superfamily. AcpS family.</text>
</comment>
<dbReference type="Pfam" id="PF01648">
    <property type="entry name" value="ACPS"/>
    <property type="match status" value="1"/>
</dbReference>
<organism evidence="11 12">
    <name type="scientific">Exocentrus adspersus</name>
    <dbReference type="NCBI Taxonomy" id="1586481"/>
    <lineage>
        <taxon>Eukaryota</taxon>
        <taxon>Metazoa</taxon>
        <taxon>Ecdysozoa</taxon>
        <taxon>Arthropoda</taxon>
        <taxon>Hexapoda</taxon>
        <taxon>Insecta</taxon>
        <taxon>Pterygota</taxon>
        <taxon>Neoptera</taxon>
        <taxon>Endopterygota</taxon>
        <taxon>Coleoptera</taxon>
        <taxon>Polyphaga</taxon>
        <taxon>Cucujiformia</taxon>
        <taxon>Chrysomeloidea</taxon>
        <taxon>Cerambycidae</taxon>
        <taxon>Lamiinae</taxon>
        <taxon>Acanthocinini</taxon>
        <taxon>Exocentrus</taxon>
    </lineage>
</organism>
<protein>
    <recommendedName>
        <fullName evidence="3">L-aminoadipate-semialdehyde dehydrogenase-phosphopantetheinyl transferase</fullName>
        <ecNumber evidence="2">2.7.8.7</ecNumber>
    </recommendedName>
    <alternativeName>
        <fullName evidence="5">4'-phosphopantetheinyl transferase</fullName>
    </alternativeName>
    <alternativeName>
        <fullName evidence="6">Alpha-aminoadipic semialdehyde dehydrogenase-phosphopantetheinyl transferase</fullName>
    </alternativeName>
</protein>
<evidence type="ECO:0000256" key="6">
    <source>
        <dbReference type="ARBA" id="ARBA00033443"/>
    </source>
</evidence>
<evidence type="ECO:0000313" key="11">
    <source>
        <dbReference type="EMBL" id="KAJ8909696.1"/>
    </source>
</evidence>
<dbReference type="Gene3D" id="3.90.470.20">
    <property type="entry name" value="4'-phosphopantetheinyl transferase domain"/>
    <property type="match status" value="1"/>
</dbReference>
<dbReference type="PANTHER" id="PTHR12215">
    <property type="entry name" value="PHOSPHOPANTETHEINE TRANSFERASE"/>
    <property type="match status" value="1"/>
</dbReference>
<dbReference type="PANTHER" id="PTHR12215:SF10">
    <property type="entry name" value="L-AMINOADIPATE-SEMIALDEHYDE DEHYDROGENASE-PHOSPHOPANTETHEINYL TRANSFERASE"/>
    <property type="match status" value="1"/>
</dbReference>
<dbReference type="GO" id="GO:0000287">
    <property type="term" value="F:magnesium ion binding"/>
    <property type="evidence" value="ECO:0007669"/>
    <property type="project" value="InterPro"/>
</dbReference>
<feature type="domain" description="4'-phosphopantetheinyl transferase" evidence="9">
    <location>
        <begin position="47"/>
        <end position="125"/>
    </location>
</feature>
<dbReference type="InterPro" id="IPR050559">
    <property type="entry name" value="P-Pant_transferase_sf"/>
</dbReference>
<evidence type="ECO:0000256" key="1">
    <source>
        <dbReference type="ARBA" id="ARBA00006195"/>
    </source>
</evidence>
<keyword evidence="12" id="KW-1185">Reference proteome</keyword>
<dbReference type="EMBL" id="JANEYG010000440">
    <property type="protein sequence ID" value="KAJ8909696.1"/>
    <property type="molecule type" value="Genomic_DNA"/>
</dbReference>
<evidence type="ECO:0000259" key="9">
    <source>
        <dbReference type="Pfam" id="PF01648"/>
    </source>
</evidence>
<evidence type="ECO:0000259" key="10">
    <source>
        <dbReference type="Pfam" id="PF22624"/>
    </source>
</evidence>
<dbReference type="GO" id="GO:0008897">
    <property type="term" value="F:holo-[acyl-carrier-protein] synthase activity"/>
    <property type="evidence" value="ECO:0007669"/>
    <property type="project" value="UniProtKB-EC"/>
</dbReference>
<dbReference type="SUPFAM" id="SSF56214">
    <property type="entry name" value="4'-phosphopantetheinyl transferase"/>
    <property type="match status" value="1"/>
</dbReference>
<dbReference type="EC" id="2.7.8.7" evidence="2"/>
<dbReference type="InterPro" id="IPR055066">
    <property type="entry name" value="AASDHPPT_N"/>
</dbReference>
<dbReference type="Pfam" id="PF22624">
    <property type="entry name" value="AASDHPPT_N"/>
    <property type="match status" value="1"/>
</dbReference>
<gene>
    <name evidence="11" type="ORF">NQ315_002736</name>
</gene>
<reference evidence="11 12" key="1">
    <citation type="journal article" date="2023" name="Insect Mol. Biol.">
        <title>Genome sequencing provides insights into the evolution of gene families encoding plant cell wall-degrading enzymes in longhorned beetles.</title>
        <authorList>
            <person name="Shin N.R."/>
            <person name="Okamura Y."/>
            <person name="Kirsch R."/>
            <person name="Pauchet Y."/>
        </authorList>
    </citation>
    <scope>NUCLEOTIDE SEQUENCE [LARGE SCALE GENOMIC DNA]</scope>
    <source>
        <strain evidence="11">EAD_L_NR</strain>
    </source>
</reference>
<sequence length="209" mass="24341">MMRLNYLEMKEENRFYLNVKKYPKLNFNVSHQGDYVVFAGECSDSVLGVDVMKLEYTGGKSLADFFRLMTKHFSPQEWSTIKGSGSEKQQIAMFCRHWCLKESYVKATGVGITVNLQDISFKINTNILSKEFIVNDTQLYVKGLKLEEWEFQEMLIDDFHCVSVALHKSNNETVIFREIAFHELMEGSFPLMIGDEQYCTDYFKKAEKP</sequence>
<dbReference type="GO" id="GO:0005829">
    <property type="term" value="C:cytosol"/>
    <property type="evidence" value="ECO:0007669"/>
    <property type="project" value="TreeGrafter"/>
</dbReference>
<evidence type="ECO:0000256" key="3">
    <source>
        <dbReference type="ARBA" id="ARBA00016301"/>
    </source>
</evidence>
<evidence type="ECO:0000256" key="7">
    <source>
        <dbReference type="ARBA" id="ARBA00048641"/>
    </source>
</evidence>
<comment type="catalytic activity">
    <reaction evidence="7">
        <text>apo-[ACP] + CoA = holo-[ACP] + adenosine 3',5'-bisphosphate + H(+)</text>
        <dbReference type="Rhea" id="RHEA:12068"/>
        <dbReference type="Rhea" id="RHEA-COMP:9685"/>
        <dbReference type="Rhea" id="RHEA-COMP:9690"/>
        <dbReference type="ChEBI" id="CHEBI:15378"/>
        <dbReference type="ChEBI" id="CHEBI:29999"/>
        <dbReference type="ChEBI" id="CHEBI:57287"/>
        <dbReference type="ChEBI" id="CHEBI:58343"/>
        <dbReference type="ChEBI" id="CHEBI:64479"/>
        <dbReference type="EC" id="2.7.8.7"/>
    </reaction>
    <physiologicalReaction direction="left-to-right" evidence="7">
        <dbReference type="Rhea" id="RHEA:12069"/>
    </physiologicalReaction>
</comment>
<dbReference type="FunFam" id="3.90.470.20:FF:000003">
    <property type="entry name" value="L-aminoadipate-semialdehyde dehydrogenase-phosphopantetheinyl transferase"/>
    <property type="match status" value="1"/>
</dbReference>
<accession>A0AAV8V6A0</accession>
<comment type="catalytic activity">
    <reaction evidence="8">
        <text>apo-[ACP] + acetyl-CoA = acetyl-[ACP] + adenosine 3',5'-bisphosphate + H(+)</text>
        <dbReference type="Rhea" id="RHEA:46564"/>
        <dbReference type="Rhea" id="RHEA-COMP:9621"/>
        <dbReference type="Rhea" id="RHEA-COMP:9690"/>
        <dbReference type="ChEBI" id="CHEBI:15378"/>
        <dbReference type="ChEBI" id="CHEBI:29999"/>
        <dbReference type="ChEBI" id="CHEBI:57288"/>
        <dbReference type="ChEBI" id="CHEBI:58343"/>
        <dbReference type="ChEBI" id="CHEBI:78446"/>
    </reaction>
    <physiologicalReaction direction="left-to-right" evidence="8">
        <dbReference type="Rhea" id="RHEA:46565"/>
    </physiologicalReaction>
</comment>
<evidence type="ECO:0000313" key="12">
    <source>
        <dbReference type="Proteomes" id="UP001159042"/>
    </source>
</evidence>
<evidence type="ECO:0000256" key="8">
    <source>
        <dbReference type="ARBA" id="ARBA00048794"/>
    </source>
</evidence>
<evidence type="ECO:0000256" key="2">
    <source>
        <dbReference type="ARBA" id="ARBA00013172"/>
    </source>
</evidence>
<dbReference type="InterPro" id="IPR008278">
    <property type="entry name" value="4-PPantetheinyl_Trfase_dom"/>
</dbReference>
<dbReference type="InterPro" id="IPR037143">
    <property type="entry name" value="4-PPantetheinyl_Trfase_dom_sf"/>
</dbReference>
<proteinExistence type="inferred from homology"/>
<feature type="domain" description="4'-phosphopantetheinyl transferase N-terminal" evidence="10">
    <location>
        <begin position="10"/>
        <end position="42"/>
    </location>
</feature>
<dbReference type="Proteomes" id="UP001159042">
    <property type="component" value="Unassembled WGS sequence"/>
</dbReference>
<dbReference type="AlphaFoldDB" id="A0AAV8V6A0"/>